<dbReference type="PANTHER" id="PTHR43377">
    <property type="entry name" value="BILIVERDIN REDUCTASE A"/>
    <property type="match status" value="1"/>
</dbReference>
<organism evidence="2 3">
    <name type="scientific">Treponema parvum</name>
    <dbReference type="NCBI Taxonomy" id="138851"/>
    <lineage>
        <taxon>Bacteria</taxon>
        <taxon>Pseudomonadati</taxon>
        <taxon>Spirochaetota</taxon>
        <taxon>Spirochaetia</taxon>
        <taxon>Spirochaetales</taxon>
        <taxon>Treponemataceae</taxon>
        <taxon>Treponema</taxon>
    </lineage>
</organism>
<evidence type="ECO:0000313" key="2">
    <source>
        <dbReference type="EMBL" id="QTQ11102.1"/>
    </source>
</evidence>
<reference evidence="2" key="2">
    <citation type="journal article" date="2021" name="Microbiol. Resour. Announc.">
        <title>Complete Genome Sequences of Three Human Oral Treponema parvum Isolates.</title>
        <authorList>
            <person name="Zeng H."/>
            <person name="Watt R.M."/>
        </authorList>
    </citation>
    <scope>NUCLEOTIDE SEQUENCE</scope>
    <source>
        <strain evidence="2">ATCC 700773</strain>
    </source>
</reference>
<dbReference type="InterPro" id="IPR051450">
    <property type="entry name" value="Gfo/Idh/MocA_Oxidoreductases"/>
</dbReference>
<sequence length="354" mass="39908">MKKIYTAALVGCGRIGFSLGFDKKREQPASHTMALKKNKRIKLVAGCDTDLLKLESWKRFVRCGKIYTDVSDMLRSCKTDIIAVAVNEEFHLSVALDVIRSRPRLVILEKPVALNTGDAKKIYSAAKEFNVPVLVNHERRFALDYSAAANYLSEIGDIQSIRGVLCSGLRVYSPEDEKTGSYSLLHDGTHLIDIILYFLEKLSGKEKKRLLYRPSLSGVYYDMEKPVVVRNLCANYKTDVCPDVSVTISGRSKFFAFEVEITGTQGRICIGNGYMHFYKSRQSKLYTGFYSLEENRFVRRPKRTLYFSNMVQNAVDFLDGKAPLGSSLEDGINVMAVIDEIKKELKKENGTLGN</sequence>
<dbReference type="Gene3D" id="3.30.360.10">
    <property type="entry name" value="Dihydrodipicolinate Reductase, domain 2"/>
    <property type="match status" value="1"/>
</dbReference>
<evidence type="ECO:0000259" key="1">
    <source>
        <dbReference type="Pfam" id="PF01408"/>
    </source>
</evidence>
<name>A0A975EYF8_9SPIR</name>
<dbReference type="AlphaFoldDB" id="A0A975EYF8"/>
<reference evidence="2" key="1">
    <citation type="submission" date="2020-05" db="EMBL/GenBank/DDBJ databases">
        <authorList>
            <person name="Zeng H."/>
            <person name="Chan Y.K."/>
            <person name="Watt R.M."/>
        </authorList>
    </citation>
    <scope>NUCLEOTIDE SEQUENCE</scope>
    <source>
        <strain evidence="2">ATCC 700773</strain>
    </source>
</reference>
<evidence type="ECO:0000313" key="3">
    <source>
        <dbReference type="Proteomes" id="UP000671995"/>
    </source>
</evidence>
<feature type="domain" description="Gfo/Idh/MocA-like oxidoreductase N-terminal" evidence="1">
    <location>
        <begin position="8"/>
        <end position="137"/>
    </location>
</feature>
<protein>
    <submittedName>
        <fullName evidence="2">Gfo/Idh/MocA family oxidoreductase</fullName>
    </submittedName>
</protein>
<accession>A0A975EYF8</accession>
<dbReference type="InterPro" id="IPR000683">
    <property type="entry name" value="Gfo/Idh/MocA-like_OxRdtase_N"/>
</dbReference>
<dbReference type="Pfam" id="PF01408">
    <property type="entry name" value="GFO_IDH_MocA"/>
    <property type="match status" value="1"/>
</dbReference>
<dbReference type="RefSeq" id="WP_210117898.1">
    <property type="nucleotide sequence ID" value="NZ_CP054257.1"/>
</dbReference>
<proteinExistence type="predicted"/>
<dbReference type="EMBL" id="CP054257">
    <property type="protein sequence ID" value="QTQ11102.1"/>
    <property type="molecule type" value="Genomic_DNA"/>
</dbReference>
<dbReference type="Gene3D" id="3.40.50.720">
    <property type="entry name" value="NAD(P)-binding Rossmann-like Domain"/>
    <property type="match status" value="1"/>
</dbReference>
<dbReference type="PANTHER" id="PTHR43377:SF1">
    <property type="entry name" value="BILIVERDIN REDUCTASE A"/>
    <property type="match status" value="1"/>
</dbReference>
<dbReference type="SUPFAM" id="SSF55347">
    <property type="entry name" value="Glyceraldehyde-3-phosphate dehydrogenase-like, C-terminal domain"/>
    <property type="match status" value="1"/>
</dbReference>
<dbReference type="InterPro" id="IPR036291">
    <property type="entry name" value="NAD(P)-bd_dom_sf"/>
</dbReference>
<gene>
    <name evidence="2" type="ORF">HRI96_02185</name>
</gene>
<dbReference type="GO" id="GO:0000166">
    <property type="term" value="F:nucleotide binding"/>
    <property type="evidence" value="ECO:0007669"/>
    <property type="project" value="InterPro"/>
</dbReference>
<dbReference type="Proteomes" id="UP000671995">
    <property type="component" value="Chromosome"/>
</dbReference>
<dbReference type="SUPFAM" id="SSF51735">
    <property type="entry name" value="NAD(P)-binding Rossmann-fold domains"/>
    <property type="match status" value="1"/>
</dbReference>